<dbReference type="CDD" id="cd05327">
    <property type="entry name" value="retinol-DH_like_SDR_c_like"/>
    <property type="match status" value="1"/>
</dbReference>
<dbReference type="PRINTS" id="PR00080">
    <property type="entry name" value="SDRFAMILY"/>
</dbReference>
<protein>
    <submittedName>
        <fullName evidence="3">Short-chain dehydrogenase</fullName>
    </submittedName>
</protein>
<dbReference type="Gene3D" id="3.40.50.720">
    <property type="entry name" value="NAD(P)-binding Rossmann-like Domain"/>
    <property type="match status" value="1"/>
</dbReference>
<dbReference type="InterPro" id="IPR036291">
    <property type="entry name" value="NAD(P)-bd_dom_sf"/>
</dbReference>
<comment type="caution">
    <text evidence="3">The sequence shown here is derived from an EMBL/GenBank/DDBJ whole genome shotgun (WGS) entry which is preliminary data.</text>
</comment>
<dbReference type="Pfam" id="PF00106">
    <property type="entry name" value="adh_short"/>
    <property type="match status" value="1"/>
</dbReference>
<dbReference type="PANTHER" id="PTHR43157">
    <property type="entry name" value="PHOSPHATIDYLINOSITOL-GLYCAN BIOSYNTHESIS CLASS F PROTEIN-RELATED"/>
    <property type="match status" value="1"/>
</dbReference>
<evidence type="ECO:0000256" key="2">
    <source>
        <dbReference type="RuleBase" id="RU000363"/>
    </source>
</evidence>
<dbReference type="RefSeq" id="WP_203906125.1">
    <property type="nucleotide sequence ID" value="NZ_BONY01000001.1"/>
</dbReference>
<organism evidence="3 4">
    <name type="scientific">Rhizocola hellebori</name>
    <dbReference type="NCBI Taxonomy" id="1392758"/>
    <lineage>
        <taxon>Bacteria</taxon>
        <taxon>Bacillati</taxon>
        <taxon>Actinomycetota</taxon>
        <taxon>Actinomycetes</taxon>
        <taxon>Micromonosporales</taxon>
        <taxon>Micromonosporaceae</taxon>
        <taxon>Rhizocola</taxon>
    </lineage>
</organism>
<dbReference type="PANTHER" id="PTHR43157:SF31">
    <property type="entry name" value="PHOSPHATIDYLINOSITOL-GLYCAN BIOSYNTHESIS CLASS F PROTEIN"/>
    <property type="match status" value="1"/>
</dbReference>
<evidence type="ECO:0000313" key="3">
    <source>
        <dbReference type="EMBL" id="GIH02207.1"/>
    </source>
</evidence>
<reference evidence="3" key="1">
    <citation type="submission" date="2021-01" db="EMBL/GenBank/DDBJ databases">
        <title>Whole genome shotgun sequence of Rhizocola hellebori NBRC 109834.</title>
        <authorList>
            <person name="Komaki H."/>
            <person name="Tamura T."/>
        </authorList>
    </citation>
    <scope>NUCLEOTIDE SEQUENCE</scope>
    <source>
        <strain evidence="3">NBRC 109834</strain>
    </source>
</reference>
<name>A0A8J3Q2E9_9ACTN</name>
<dbReference type="PRINTS" id="PR00081">
    <property type="entry name" value="GDHRDH"/>
</dbReference>
<dbReference type="Proteomes" id="UP000612899">
    <property type="component" value="Unassembled WGS sequence"/>
</dbReference>
<accession>A0A8J3Q2E9</accession>
<keyword evidence="4" id="KW-1185">Reference proteome</keyword>
<dbReference type="AlphaFoldDB" id="A0A8J3Q2E9"/>
<comment type="similarity">
    <text evidence="2">Belongs to the short-chain dehydrogenases/reductases (SDR) family.</text>
</comment>
<dbReference type="InterPro" id="IPR002347">
    <property type="entry name" value="SDR_fam"/>
</dbReference>
<dbReference type="GO" id="GO:0016491">
    <property type="term" value="F:oxidoreductase activity"/>
    <property type="evidence" value="ECO:0007669"/>
    <property type="project" value="UniProtKB-KW"/>
</dbReference>
<evidence type="ECO:0000313" key="4">
    <source>
        <dbReference type="Proteomes" id="UP000612899"/>
    </source>
</evidence>
<evidence type="ECO:0000256" key="1">
    <source>
        <dbReference type="ARBA" id="ARBA00023002"/>
    </source>
</evidence>
<dbReference type="EMBL" id="BONY01000001">
    <property type="protein sequence ID" value="GIH02207.1"/>
    <property type="molecule type" value="Genomic_DNA"/>
</dbReference>
<keyword evidence="1" id="KW-0560">Oxidoreductase</keyword>
<dbReference type="SUPFAM" id="SSF51735">
    <property type="entry name" value="NAD(P)-binding Rossmann-fold domains"/>
    <property type="match status" value="1"/>
</dbReference>
<gene>
    <name evidence="3" type="ORF">Rhe02_02740</name>
</gene>
<sequence length="278" mass="29579">MQTILITGATSGIGLEASVALARDGARVVLAGRDPAKTAATVDQVRKRAGVEAVDSVLGDFASQASIRQMANDVLARYDRLDVLVNNAGAVNASRTVTADGIEATFAVNHLGPFLFTNLLLDLLKSSAPARIVNVSSGAHYMATLDFDDLGYERGGYRIMRAYARSKLGNVLFTRSLASRLEGTGVTANALHPGGVATNIWSGAPRAAKPLLALYKRFGMISPEKGAETITYLAVSPQVEGKTGLYFEKNQAKEPSKLAQDDAVAQQLWDESARLVRL</sequence>
<proteinExistence type="inferred from homology"/>